<organism evidence="1">
    <name type="scientific">Lactobacillus delbrueckii subsp. lactis</name>
    <dbReference type="NCBI Taxonomy" id="29397"/>
    <lineage>
        <taxon>Bacteria</taxon>
        <taxon>Bacillati</taxon>
        <taxon>Bacillota</taxon>
        <taxon>Bacilli</taxon>
        <taxon>Lactobacillales</taxon>
        <taxon>Lactobacillaceae</taxon>
        <taxon>Lactobacillus</taxon>
    </lineage>
</organism>
<reference evidence="2 3" key="2">
    <citation type="submission" date="2021-12" db="EMBL/GenBank/DDBJ databases">
        <title>Antimicrobial susceptibility of Lactobacillus delbrueckii subsp. lactis obtained from milk products and other habitats.</title>
        <authorList>
            <person name="Shani N."/>
        </authorList>
    </citation>
    <scope>NUCLEOTIDE SEQUENCE [LARGE SCALE GENOMIC DNA]</scope>
    <source>
        <strain evidence="2 3">FAM 21755</strain>
    </source>
</reference>
<proteinExistence type="predicted"/>
<dbReference type="EMBL" id="JAJNUY010000012">
    <property type="protein sequence ID" value="MCD5563315.1"/>
    <property type="molecule type" value="Genomic_DNA"/>
</dbReference>
<evidence type="ECO:0000313" key="1">
    <source>
        <dbReference type="EMBL" id="AZA15361.1"/>
    </source>
</evidence>
<gene>
    <name evidence="1" type="ORF">DQL93_00910</name>
    <name evidence="2" type="ORF">LOB85_04030</name>
</gene>
<protein>
    <submittedName>
        <fullName evidence="1">Uncharacterized protein</fullName>
    </submittedName>
</protein>
<dbReference type="RefSeq" id="WP_016396156.1">
    <property type="nucleotide sequence ID" value="NZ_CP046131.1"/>
</dbReference>
<accession>A0A381KYF2</accession>
<evidence type="ECO:0000313" key="2">
    <source>
        <dbReference type="EMBL" id="MCD5563315.1"/>
    </source>
</evidence>
<dbReference type="AlphaFoldDB" id="A0A381KYF2"/>
<dbReference type="Proteomes" id="UP001200334">
    <property type="component" value="Unassembled WGS sequence"/>
</dbReference>
<evidence type="ECO:0000313" key="3">
    <source>
        <dbReference type="Proteomes" id="UP001200334"/>
    </source>
</evidence>
<sequence length="211" mass="23311">MINPDFAIILNFNPTGANVNADALVRRARDIGARAVSGREELKAACEKYTIAYLPDQAGQHYKADEVVDALLAARKAGQALVVDVDGEDEADQAALDALNAWMHKFGHAVNEGQESDLSADAAEAFVLTNRHAPYQAYLFLKAPYPAEVKVTGLTEAPNRIEWLDGREECEFVFENGVLTVQLKKQESPFAWQLVRIQGHRPEDDIAETKF</sequence>
<name>A0A381KYF2_LACDL</name>
<dbReference type="EMBL" id="CP031023">
    <property type="protein sequence ID" value="AZA15361.1"/>
    <property type="molecule type" value="Genomic_DNA"/>
</dbReference>
<reference evidence="1" key="1">
    <citation type="submission" date="2018-07" db="EMBL/GenBank/DDBJ databases">
        <authorList>
            <person name="Somerville V."/>
        </authorList>
    </citation>
    <scope>NUCLEOTIDE SEQUENCE</scope>
    <source>
        <strain evidence="1">NWC_2_2</strain>
    </source>
</reference>